<dbReference type="EMBL" id="AWEZ01000061">
    <property type="protein sequence ID" value="ERL06926.1"/>
    <property type="molecule type" value="Genomic_DNA"/>
</dbReference>
<dbReference type="PATRIC" id="fig|1125712.3.peg.1815"/>
<feature type="transmembrane region" description="Helical" evidence="1">
    <location>
        <begin position="60"/>
        <end position="78"/>
    </location>
</feature>
<sequence>MSLFQTILRYCPFYMGLVVGGTLRPVGPGAVVLLVYMGLISAATYSLWPFVLSCNPVSRVSVFGFMNPVFGFILSVALLSEGSVIDPPRALSALALVSLGIIIVNHVP</sequence>
<protein>
    <recommendedName>
        <fullName evidence="4">EamA domain-containing protein</fullName>
    </recommendedName>
</protein>
<keyword evidence="1" id="KW-0472">Membrane</keyword>
<gene>
    <name evidence="2" type="ORF">HMPREF1316_0974</name>
</gene>
<dbReference type="eggNOG" id="COG0697">
    <property type="taxonomic scope" value="Bacteria"/>
</dbReference>
<evidence type="ECO:0000256" key="1">
    <source>
        <dbReference type="SAM" id="Phobius"/>
    </source>
</evidence>
<keyword evidence="3" id="KW-1185">Reference proteome</keyword>
<feature type="transmembrane region" description="Helical" evidence="1">
    <location>
        <begin position="90"/>
        <end position="107"/>
    </location>
</feature>
<dbReference type="OrthoDB" id="3190463at2"/>
<dbReference type="AlphaFoldDB" id="U2V2L9"/>
<name>U2V2L9_9ACTN</name>
<dbReference type="RefSeq" id="WP_021726665.1">
    <property type="nucleotide sequence ID" value="NZ_AWEZ01000061.1"/>
</dbReference>
<keyword evidence="1" id="KW-0812">Transmembrane</keyword>
<evidence type="ECO:0000313" key="2">
    <source>
        <dbReference type="EMBL" id="ERL06926.1"/>
    </source>
</evidence>
<proteinExistence type="predicted"/>
<keyword evidence="1" id="KW-1133">Transmembrane helix</keyword>
<feature type="transmembrane region" description="Helical" evidence="1">
    <location>
        <begin position="7"/>
        <end position="23"/>
    </location>
</feature>
<dbReference type="SUPFAM" id="SSF103481">
    <property type="entry name" value="Multidrug resistance efflux transporter EmrE"/>
    <property type="match status" value="1"/>
</dbReference>
<reference evidence="2 3" key="1">
    <citation type="submission" date="2013-08" db="EMBL/GenBank/DDBJ databases">
        <authorList>
            <person name="Durkin A.S."/>
            <person name="Haft D.R."/>
            <person name="McCorrison J."/>
            <person name="Torralba M."/>
            <person name="Gillis M."/>
            <person name="Haft D.H."/>
            <person name="Methe B."/>
            <person name="Sutton G."/>
            <person name="Nelson K.E."/>
        </authorList>
    </citation>
    <scope>NUCLEOTIDE SEQUENCE [LARGE SCALE GENOMIC DNA]</scope>
    <source>
        <strain evidence="2 3">F0195</strain>
    </source>
</reference>
<dbReference type="Proteomes" id="UP000016638">
    <property type="component" value="Unassembled WGS sequence"/>
</dbReference>
<evidence type="ECO:0008006" key="4">
    <source>
        <dbReference type="Google" id="ProtNLM"/>
    </source>
</evidence>
<dbReference type="STRING" id="1125712.HMPREF1316_0974"/>
<feature type="transmembrane region" description="Helical" evidence="1">
    <location>
        <begin position="29"/>
        <end position="48"/>
    </location>
</feature>
<accession>U2V2L9</accession>
<evidence type="ECO:0000313" key="3">
    <source>
        <dbReference type="Proteomes" id="UP000016638"/>
    </source>
</evidence>
<comment type="caution">
    <text evidence="2">The sequence shown here is derived from an EMBL/GenBank/DDBJ whole genome shotgun (WGS) entry which is preliminary data.</text>
</comment>
<organism evidence="2 3">
    <name type="scientific">Olsenella profusa F0195</name>
    <dbReference type="NCBI Taxonomy" id="1125712"/>
    <lineage>
        <taxon>Bacteria</taxon>
        <taxon>Bacillati</taxon>
        <taxon>Actinomycetota</taxon>
        <taxon>Coriobacteriia</taxon>
        <taxon>Coriobacteriales</taxon>
        <taxon>Atopobiaceae</taxon>
        <taxon>Olsenella</taxon>
    </lineage>
</organism>
<dbReference type="InterPro" id="IPR037185">
    <property type="entry name" value="EmrE-like"/>
</dbReference>